<dbReference type="InterPro" id="IPR028994">
    <property type="entry name" value="Integrin_alpha_N"/>
</dbReference>
<keyword evidence="4" id="KW-1185">Reference proteome</keyword>
<gene>
    <name evidence="3" type="ORF">OV079_45235</name>
</gene>
<evidence type="ECO:0000256" key="1">
    <source>
        <dbReference type="ARBA" id="ARBA00022729"/>
    </source>
</evidence>
<protein>
    <submittedName>
        <fullName evidence="3">VCBS repeat-containing protein</fullName>
    </submittedName>
</protein>
<dbReference type="AlphaFoldDB" id="A0A9X3F6X9"/>
<feature type="region of interest" description="Disordered" evidence="2">
    <location>
        <begin position="16"/>
        <end position="81"/>
    </location>
</feature>
<reference evidence="3" key="1">
    <citation type="submission" date="2022-11" db="EMBL/GenBank/DDBJ databases">
        <title>Minimal conservation of predation-associated metabolite biosynthetic gene clusters underscores biosynthetic potential of Myxococcota including descriptions for ten novel species: Archangium lansinium sp. nov., Myxococcus landrumus sp. nov., Nannocystis bai.</title>
        <authorList>
            <person name="Ahearne A."/>
            <person name="Stevens C."/>
            <person name="Phillips K."/>
        </authorList>
    </citation>
    <scope>NUCLEOTIDE SEQUENCE</scope>
    <source>
        <strain evidence="3">Na p29</strain>
    </source>
</reference>
<dbReference type="PANTHER" id="PTHR46580">
    <property type="entry name" value="SENSOR KINASE-RELATED"/>
    <property type="match status" value="1"/>
</dbReference>
<dbReference type="PANTHER" id="PTHR46580:SF4">
    <property type="entry name" value="ATP_GTP-BINDING PROTEIN"/>
    <property type="match status" value="1"/>
</dbReference>
<accession>A0A9X3F6X9</accession>
<dbReference type="SUPFAM" id="SSF69318">
    <property type="entry name" value="Integrin alpha N-terminal domain"/>
    <property type="match status" value="1"/>
</dbReference>
<dbReference type="InterPro" id="IPR013517">
    <property type="entry name" value="FG-GAP"/>
</dbReference>
<feature type="compositionally biased region" description="Low complexity" evidence="2">
    <location>
        <begin position="29"/>
        <end position="57"/>
    </location>
</feature>
<dbReference type="Proteomes" id="UP001150924">
    <property type="component" value="Unassembled WGS sequence"/>
</dbReference>
<sequence length="496" mass="50090">MGWKCSGPRRWVMAGLLGACGPQPPGQDTAGSSSTTSTSGTSTSEAPTSEAPTSEATVASTTVESMTEPGTSTTGGRQCESSLDCGECQLCIFGLCLEDLACCGRDDLGERCTPPELECADDSDCPKGQVCDLAEHSCVPVGPAELPACPEAPGEVAMSGLSHAPSALALADLDGDGDVDLLAAQPSVGQIELAWNDGAGTFVADGAVDLGGPRIDVRIAAADLDGDGSPDLAVLHDEVVGVWFGQGGLFTPGPIFMPNGGPRVIHMADGDGDGARDLIAINEKLPGLRFWRGDGLGGFAAVEDDNLSFVGLGASVFDVNGDGRADVLAPPAAGSGEIRILLGQATGLWKSGGSLEVGPTTWTRVLGGDLDGQAGPELVGTRQHSGEGLARVWRSTEASEWDEGAAEFVVGQPLFGAEVIDVTGDDLLDLVSATQAPVISVLVGDGAGGFACEQLLAAPAATAPEVLRIADVDGDGGVDLIAGSRDATTVLTIRGP</sequence>
<dbReference type="RefSeq" id="WP_267776100.1">
    <property type="nucleotide sequence ID" value="NZ_JAPNKE010000002.1"/>
</dbReference>
<comment type="caution">
    <text evidence="3">The sequence shown here is derived from an EMBL/GenBank/DDBJ whole genome shotgun (WGS) entry which is preliminary data.</text>
</comment>
<organism evidence="3 4">
    <name type="scientific">Nannocystis pusilla</name>
    <dbReference type="NCBI Taxonomy" id="889268"/>
    <lineage>
        <taxon>Bacteria</taxon>
        <taxon>Pseudomonadati</taxon>
        <taxon>Myxococcota</taxon>
        <taxon>Polyangia</taxon>
        <taxon>Nannocystales</taxon>
        <taxon>Nannocystaceae</taxon>
        <taxon>Nannocystis</taxon>
    </lineage>
</organism>
<proteinExistence type="predicted"/>
<dbReference type="Pfam" id="PF13517">
    <property type="entry name" value="FG-GAP_3"/>
    <property type="match status" value="2"/>
</dbReference>
<dbReference type="EMBL" id="JAPNKE010000002">
    <property type="protein sequence ID" value="MCY1012621.1"/>
    <property type="molecule type" value="Genomic_DNA"/>
</dbReference>
<evidence type="ECO:0000256" key="2">
    <source>
        <dbReference type="SAM" id="MobiDB-lite"/>
    </source>
</evidence>
<name>A0A9X3F6X9_9BACT</name>
<evidence type="ECO:0000313" key="3">
    <source>
        <dbReference type="EMBL" id="MCY1012621.1"/>
    </source>
</evidence>
<evidence type="ECO:0000313" key="4">
    <source>
        <dbReference type="Proteomes" id="UP001150924"/>
    </source>
</evidence>
<feature type="compositionally biased region" description="Polar residues" evidence="2">
    <location>
        <begin position="58"/>
        <end position="81"/>
    </location>
</feature>
<dbReference type="Gene3D" id="2.130.10.130">
    <property type="entry name" value="Integrin alpha, N-terminal"/>
    <property type="match status" value="1"/>
</dbReference>
<keyword evidence="1" id="KW-0732">Signal</keyword>